<feature type="compositionally biased region" description="Basic and acidic residues" evidence="1">
    <location>
        <begin position="1"/>
        <end position="15"/>
    </location>
</feature>
<name>A0A4S8IA33_MUSBA</name>
<organism evidence="2 3">
    <name type="scientific">Musa balbisiana</name>
    <name type="common">Banana</name>
    <dbReference type="NCBI Taxonomy" id="52838"/>
    <lineage>
        <taxon>Eukaryota</taxon>
        <taxon>Viridiplantae</taxon>
        <taxon>Streptophyta</taxon>
        <taxon>Embryophyta</taxon>
        <taxon>Tracheophyta</taxon>
        <taxon>Spermatophyta</taxon>
        <taxon>Magnoliopsida</taxon>
        <taxon>Liliopsida</taxon>
        <taxon>Zingiberales</taxon>
        <taxon>Musaceae</taxon>
        <taxon>Musa</taxon>
    </lineage>
</organism>
<reference evidence="2 3" key="1">
    <citation type="journal article" date="2019" name="Nat. Plants">
        <title>Genome sequencing of Musa balbisiana reveals subgenome evolution and function divergence in polyploid bananas.</title>
        <authorList>
            <person name="Yao X."/>
        </authorList>
    </citation>
    <scope>NUCLEOTIDE SEQUENCE [LARGE SCALE GENOMIC DNA]</scope>
    <source>
        <strain evidence="3">cv. DH-PKW</strain>
        <tissue evidence="2">Leaves</tissue>
    </source>
</reference>
<evidence type="ECO:0000256" key="1">
    <source>
        <dbReference type="SAM" id="MobiDB-lite"/>
    </source>
</evidence>
<gene>
    <name evidence="2" type="ORF">C4D60_Mb02t08450</name>
</gene>
<evidence type="ECO:0000313" key="3">
    <source>
        <dbReference type="Proteomes" id="UP000317650"/>
    </source>
</evidence>
<accession>A0A4S8IA33</accession>
<evidence type="ECO:0000313" key="2">
    <source>
        <dbReference type="EMBL" id="THU44539.1"/>
    </source>
</evidence>
<dbReference type="EMBL" id="PYDT01000011">
    <property type="protein sequence ID" value="THU44539.1"/>
    <property type="molecule type" value="Genomic_DNA"/>
</dbReference>
<keyword evidence="3" id="KW-1185">Reference proteome</keyword>
<sequence length="92" mass="9568">MGHTRAESGKGDRRMPSQGVFTDAITSTASPDLSLHIGPPSIITAATSAEDGGFRTCETAASELASTFPSRASCVLPRLKSHCVRLTIPPGQ</sequence>
<feature type="region of interest" description="Disordered" evidence="1">
    <location>
        <begin position="1"/>
        <end position="38"/>
    </location>
</feature>
<comment type="caution">
    <text evidence="2">The sequence shown here is derived from an EMBL/GenBank/DDBJ whole genome shotgun (WGS) entry which is preliminary data.</text>
</comment>
<dbReference type="Proteomes" id="UP000317650">
    <property type="component" value="Chromosome 2"/>
</dbReference>
<dbReference type="AlphaFoldDB" id="A0A4S8IA33"/>
<proteinExistence type="predicted"/>
<protein>
    <submittedName>
        <fullName evidence="2">Uncharacterized protein</fullName>
    </submittedName>
</protein>